<feature type="region of interest" description="Disordered" evidence="3">
    <location>
        <begin position="3574"/>
        <end position="3606"/>
    </location>
</feature>
<evidence type="ECO:0000259" key="5">
    <source>
        <dbReference type="PROSITE" id="PS50020"/>
    </source>
</evidence>
<gene>
    <name evidence="7" type="ORF">PCAL00307_LOCUS9217</name>
    <name evidence="8" type="ORF">PECAL_2P04880</name>
</gene>
<dbReference type="InterPro" id="IPR036116">
    <property type="entry name" value="FN3_sf"/>
</dbReference>
<feature type="domain" description="C2" evidence="4">
    <location>
        <begin position="1553"/>
        <end position="1687"/>
    </location>
</feature>
<dbReference type="GO" id="GO:0016020">
    <property type="term" value="C:membrane"/>
    <property type="evidence" value="ECO:0007669"/>
    <property type="project" value="TreeGrafter"/>
</dbReference>
<evidence type="ECO:0000259" key="6">
    <source>
        <dbReference type="PROSITE" id="PS50222"/>
    </source>
</evidence>
<dbReference type="Pfam" id="PF00168">
    <property type="entry name" value="C2"/>
    <property type="match status" value="16"/>
</dbReference>
<feature type="compositionally biased region" description="Polar residues" evidence="3">
    <location>
        <begin position="331"/>
        <end position="351"/>
    </location>
</feature>
<dbReference type="PROSITE" id="PS00018">
    <property type="entry name" value="EF_HAND_1"/>
    <property type="match status" value="3"/>
</dbReference>
<dbReference type="PANTHER" id="PTHR45911">
    <property type="entry name" value="C2 DOMAIN-CONTAINING PROTEIN"/>
    <property type="match status" value="1"/>
</dbReference>
<feature type="compositionally biased region" description="Low complexity" evidence="3">
    <location>
        <begin position="312"/>
        <end position="326"/>
    </location>
</feature>
<dbReference type="SUPFAM" id="SSF47473">
    <property type="entry name" value="EF-hand"/>
    <property type="match status" value="1"/>
</dbReference>
<proteinExistence type="predicted"/>
<feature type="region of interest" description="Disordered" evidence="3">
    <location>
        <begin position="4131"/>
        <end position="4161"/>
    </location>
</feature>
<feature type="compositionally biased region" description="Basic residues" evidence="3">
    <location>
        <begin position="38"/>
        <end position="58"/>
    </location>
</feature>
<keyword evidence="2" id="KW-0106">Calcium</keyword>
<feature type="domain" description="WW" evidence="5">
    <location>
        <begin position="3703"/>
        <end position="3737"/>
    </location>
</feature>
<feature type="region of interest" description="Disordered" evidence="3">
    <location>
        <begin position="3010"/>
        <end position="3029"/>
    </location>
</feature>
<dbReference type="Gene3D" id="2.20.70.10">
    <property type="match status" value="1"/>
</dbReference>
<name>A0A7S3ZU83_9STRA</name>
<feature type="compositionally biased region" description="Pro residues" evidence="3">
    <location>
        <begin position="60"/>
        <end position="78"/>
    </location>
</feature>
<dbReference type="InterPro" id="IPR036020">
    <property type="entry name" value="WW_dom_sf"/>
</dbReference>
<feature type="compositionally biased region" description="Acidic residues" evidence="3">
    <location>
        <begin position="173"/>
        <end position="199"/>
    </location>
</feature>
<dbReference type="SMART" id="SM00054">
    <property type="entry name" value="EFh"/>
    <property type="match status" value="3"/>
</dbReference>
<dbReference type="SUPFAM" id="SSF49562">
    <property type="entry name" value="C2 domain (Calcium/lipid-binding domain, CaLB)"/>
    <property type="match status" value="14"/>
</dbReference>
<dbReference type="Proteomes" id="UP000789595">
    <property type="component" value="Unassembled WGS sequence"/>
</dbReference>
<feature type="region of interest" description="Disordered" evidence="3">
    <location>
        <begin position="813"/>
        <end position="840"/>
    </location>
</feature>
<dbReference type="SMART" id="SM00239">
    <property type="entry name" value="C2"/>
    <property type="match status" value="14"/>
</dbReference>
<feature type="domain" description="C2" evidence="4">
    <location>
        <begin position="2453"/>
        <end position="2607"/>
    </location>
</feature>
<feature type="domain" description="EF-hand" evidence="6">
    <location>
        <begin position="3922"/>
        <end position="3957"/>
    </location>
</feature>
<dbReference type="InterPro" id="IPR018247">
    <property type="entry name" value="EF_Hand_1_Ca_BS"/>
</dbReference>
<dbReference type="SMART" id="SM00456">
    <property type="entry name" value="WW"/>
    <property type="match status" value="4"/>
</dbReference>
<dbReference type="EMBL" id="CAKKNE010000002">
    <property type="protein sequence ID" value="CAH0367466.1"/>
    <property type="molecule type" value="Genomic_DNA"/>
</dbReference>
<dbReference type="PROSITE" id="PS50020">
    <property type="entry name" value="WW_DOMAIN_2"/>
    <property type="match status" value="1"/>
</dbReference>
<dbReference type="EMBL" id="HBIW01010801">
    <property type="protein sequence ID" value="CAE0693781.1"/>
    <property type="molecule type" value="Transcribed_RNA"/>
</dbReference>
<dbReference type="InterPro" id="IPR002048">
    <property type="entry name" value="EF_hand_dom"/>
</dbReference>
<feature type="domain" description="C2" evidence="4">
    <location>
        <begin position="1375"/>
        <end position="1512"/>
    </location>
</feature>
<dbReference type="GO" id="GO:0005509">
    <property type="term" value="F:calcium ion binding"/>
    <property type="evidence" value="ECO:0007669"/>
    <property type="project" value="InterPro"/>
</dbReference>
<feature type="compositionally biased region" description="Acidic residues" evidence="3">
    <location>
        <begin position="3062"/>
        <end position="3071"/>
    </location>
</feature>
<feature type="compositionally biased region" description="Basic and acidic residues" evidence="3">
    <location>
        <begin position="392"/>
        <end position="402"/>
    </location>
</feature>
<feature type="domain" description="EF-hand" evidence="6">
    <location>
        <begin position="3959"/>
        <end position="3994"/>
    </location>
</feature>
<dbReference type="Gene3D" id="2.60.40.150">
    <property type="entry name" value="C2 domain"/>
    <property type="match status" value="14"/>
</dbReference>
<evidence type="ECO:0000256" key="1">
    <source>
        <dbReference type="ARBA" id="ARBA00022723"/>
    </source>
</evidence>
<dbReference type="Gene3D" id="2.60.40.10">
    <property type="entry name" value="Immunoglobulins"/>
    <property type="match status" value="1"/>
</dbReference>
<feature type="compositionally biased region" description="Polar residues" evidence="3">
    <location>
        <begin position="103"/>
        <end position="124"/>
    </location>
</feature>
<evidence type="ECO:0000256" key="3">
    <source>
        <dbReference type="SAM" id="MobiDB-lite"/>
    </source>
</evidence>
<evidence type="ECO:0000256" key="2">
    <source>
        <dbReference type="ARBA" id="ARBA00022837"/>
    </source>
</evidence>
<feature type="domain" description="C2" evidence="4">
    <location>
        <begin position="2210"/>
        <end position="2349"/>
    </location>
</feature>
<dbReference type="CDD" id="cd00201">
    <property type="entry name" value="WW"/>
    <property type="match status" value="1"/>
</dbReference>
<evidence type="ECO:0000259" key="4">
    <source>
        <dbReference type="PROSITE" id="PS50004"/>
    </source>
</evidence>
<feature type="compositionally biased region" description="Low complexity" evidence="3">
    <location>
        <begin position="10"/>
        <end position="20"/>
    </location>
</feature>
<feature type="domain" description="C2" evidence="4">
    <location>
        <begin position="553"/>
        <end position="680"/>
    </location>
</feature>
<feature type="compositionally biased region" description="Acidic residues" evidence="3">
    <location>
        <begin position="133"/>
        <end position="142"/>
    </location>
</feature>
<feature type="domain" description="C2" evidence="4">
    <location>
        <begin position="3187"/>
        <end position="3315"/>
    </location>
</feature>
<dbReference type="SUPFAM" id="SSF49265">
    <property type="entry name" value="Fibronectin type III"/>
    <property type="match status" value="1"/>
</dbReference>
<dbReference type="PROSITE" id="PS01159">
    <property type="entry name" value="WW_DOMAIN_1"/>
    <property type="match status" value="1"/>
</dbReference>
<dbReference type="InterPro" id="IPR000008">
    <property type="entry name" value="C2_dom"/>
</dbReference>
<dbReference type="Gene3D" id="1.10.238.10">
    <property type="entry name" value="EF-hand"/>
    <property type="match status" value="2"/>
</dbReference>
<dbReference type="PROSITE" id="PS50222">
    <property type="entry name" value="EF_HAND_2"/>
    <property type="match status" value="2"/>
</dbReference>
<dbReference type="InterPro" id="IPR001202">
    <property type="entry name" value="WW_dom"/>
</dbReference>
<dbReference type="InterPro" id="IPR011992">
    <property type="entry name" value="EF-hand-dom_pair"/>
</dbReference>
<dbReference type="Pfam" id="PF13499">
    <property type="entry name" value="EF-hand_7"/>
    <property type="match status" value="1"/>
</dbReference>
<feature type="region of interest" description="Disordered" evidence="3">
    <location>
        <begin position="3061"/>
        <end position="3081"/>
    </location>
</feature>
<dbReference type="OrthoDB" id="270970at2759"/>
<reference evidence="7" key="1">
    <citation type="submission" date="2021-01" db="EMBL/GenBank/DDBJ databases">
        <authorList>
            <person name="Corre E."/>
            <person name="Pelletier E."/>
            <person name="Niang G."/>
            <person name="Scheremetjew M."/>
            <person name="Finn R."/>
            <person name="Kale V."/>
            <person name="Holt S."/>
            <person name="Cochrane G."/>
            <person name="Meng A."/>
            <person name="Brown T."/>
            <person name="Cohen L."/>
        </authorList>
    </citation>
    <scope>NUCLEOTIDE SEQUENCE</scope>
    <source>
        <strain evidence="7">CCMP1756</strain>
    </source>
</reference>
<feature type="domain" description="C2" evidence="4">
    <location>
        <begin position="417"/>
        <end position="544"/>
    </location>
</feature>
<accession>A0A7S3ZU83</accession>
<feature type="domain" description="C2" evidence="4">
    <location>
        <begin position="905"/>
        <end position="1039"/>
    </location>
</feature>
<feature type="compositionally biased region" description="Polar residues" evidence="3">
    <location>
        <begin position="259"/>
        <end position="277"/>
    </location>
</feature>
<dbReference type="PROSITE" id="PS50004">
    <property type="entry name" value="C2"/>
    <property type="match status" value="14"/>
</dbReference>
<feature type="domain" description="C2" evidence="4">
    <location>
        <begin position="1073"/>
        <end position="1199"/>
    </location>
</feature>
<organism evidence="7">
    <name type="scientific">Pelagomonas calceolata</name>
    <dbReference type="NCBI Taxonomy" id="35677"/>
    <lineage>
        <taxon>Eukaryota</taxon>
        <taxon>Sar</taxon>
        <taxon>Stramenopiles</taxon>
        <taxon>Ochrophyta</taxon>
        <taxon>Pelagophyceae</taxon>
        <taxon>Pelagomonadales</taxon>
        <taxon>Pelagomonadaceae</taxon>
        <taxon>Pelagomonas</taxon>
    </lineage>
</organism>
<dbReference type="CDD" id="cd00030">
    <property type="entry name" value="C2"/>
    <property type="match status" value="13"/>
</dbReference>
<evidence type="ECO:0000313" key="7">
    <source>
        <dbReference type="EMBL" id="CAE0693781.1"/>
    </source>
</evidence>
<feature type="domain" description="C2" evidence="4">
    <location>
        <begin position="2720"/>
        <end position="2847"/>
    </location>
</feature>
<dbReference type="SMART" id="SM00060">
    <property type="entry name" value="FN3"/>
    <property type="match status" value="1"/>
</dbReference>
<feature type="domain" description="C2" evidence="4">
    <location>
        <begin position="1212"/>
        <end position="1337"/>
    </location>
</feature>
<protein>
    <recommendedName>
        <fullName evidence="10">Calmodulin</fullName>
    </recommendedName>
</protein>
<dbReference type="InterPro" id="IPR013783">
    <property type="entry name" value="Ig-like_fold"/>
</dbReference>
<evidence type="ECO:0000313" key="8">
    <source>
        <dbReference type="EMBL" id="CAH0367466.1"/>
    </source>
</evidence>
<feature type="compositionally biased region" description="Basic and acidic residues" evidence="3">
    <location>
        <begin position="368"/>
        <end position="377"/>
    </location>
</feature>
<sequence>MADESKDDASYASVSSGGSSPLKRGRRPPKPTKDRGRPKPQAKTKAKFNPKGGRKAPAKKPMPPVPESKAAPPIPPKKPQLTVRVVGPDMRPSSGGSYDRPGSSDSFRPSSAGTYDSRPSSGGSDYSERSMTPEEDDQDDDAGGFFDSHASTASGTIEDELPFEERPMSPTYYDDDSYDYDDDRPESPYSDDGDYDDEDLWHRRLGFRPMTPVAEGSESGWSSPASSRPNTSPYKPGSRSSLGSPLGSDASPLEEPFFHQSSVQTSLPEDTSLQTTSLAEELGGEGEVLLHDGDTFPGASPMDDSSLAFSIASPDAEAEAPAPADAESSEWESYTNTTPTLREDSLTTVDESGSLERKSLDTVSVLTEPKEETKEKELDGEESDETATPRTVAEDEPKVSERIEKEAQEKAKEAETAAIKAQDALRYEQEKRELVEVEICILSARGLRGADIGVFSSKSDPYVKGHALSSTKTPEEIGKTAWKSQTLSPRWNEVLRVTFDLMSDAFQGVRLGVWDYDVGGDDALGMVQLSREELLEPRLQPLEKALVPHPDSPPEKRALTTGHLTVRIHVSGVVAIFVDCAKHLLAADGALGGASDPYAIARWVGHNSRKLSQTRTISDSLSPDWNHAFLVAIPLIRPVHGGFIQISVWDDDYFGSDDFLGQVNLDGSFIVRQRTMAKVVKPLQPRKKGEAVQGTIQLRIFTPPGIMDLCQKNTAYVTSKTLTRNDLPRCHVRLKVLRADGLRKADCFATCAGDPYAVVFRDGHKLGRTPSCDSTTHPVWDSKNLFVLTDIPTRVVEKSDPDYFEPKRSSWFKRRRPKKQEDSESDDDAPQVAAGETDPEASRALKLQADKLAAEAAGKGEPAVDVHIEVFDDDAVSKDFLGFARVSWRELMTPGVKKLKLKERPGYRGNKSQRYAAQGVVVIKITHEVIVHARAYEASHLPQRDVFDVPDAYCLFKWGREVLGKSSTASNQLDPLWYGPEKPASFSVPLDPEEDEILFDFLHVEIWEEDLLSQDDFLGLVSVSRLDAAFPSPGVPHYLTRRPGMSEDPAPQGYAELNLRAFYIPFGVAEPKKAQRIQYMPLVEHGGQQPPEAEVTVHILRAGNLLRTDLIGGADPFVIVRRNGKVIGQTKTKFDTLSPHWKDESFLVQVPLNHKGLPCERVELRLEVWDQDLFSKTLMGLVRLGADDLCTDAVIRRYALQPECPSQRFLRDPKNVNPKLGWLEVRCAVCGCLQLCVNQADEIRAADPSGTSDPYVKVKWAAVGCRTVGRCAPEKRTLNPRWNFTLNLSVPLTQPDSLFAAVLVEVWDHDFLGDDFLGLVAIDPAELVTAAETGGLVTRRLLDKDANGRKKRQAHGTLSFKVEQSVAICNLRRRLCKRVMQAQTANRLDGCWVKFCVTKCTNLKNKKGFLNRKVNFMLPDPYVSVRLQKKRLGRTSTRPNTLNPVWTNKNDKETFTLKNVPTYAKETQGTSASEYVVTLNVFDDDVGRDRPMGSATMHWEELMCEGEHCLKMHGQRNDAYHKREMHFLKFHKSRMEKHVSRAVKGKSMKKKVEPETLEEHIVAGGALMFVRVWHVARVRLRVTGAHDIRPADWGVSGVLGGRADPYCVVKYQGKRVAKTKICNSTLDPCWNAVFEFTVPTHAPTEGEAADLLIEVFDHDLVGSDDFLGCAVIPHEHLLRPHPGDVYELGPAFNASVNGPVASGFLDVQVETSYIPGSMEPVAWPRAPLDGQKDPLDKARAAQEMERKIRKLNKEKARADLELWAGRDVRQARDKKSGRKYWWERLSKKERTKEDGTLRPVPRWWRDPRPPPIHPPSMFTPMDLPPRPSPTKRKYTLLNELEPQDLGFFVRPTAIVEVCVLRAGKLRNADISLLGGSSDPYATIRYGPQHCLKTIGRTSVVNNNCDPVWGQQSFRFPVRVDATCRDHQIVVELYDSDGTAGKIFGDGDDALGMAIFPVSEYLNSTGPLQRELRPQPGESPVTGFVEIRTQLLARVRLHLEGIQYGADEEGEADDGITGALTAGILGAGSSALALGSSALALAQDTAAAAQKNVALGALAIQDAAMDPSQLAALAQSGAQGALTTAQGGMNAAKSSLKNITKKKIKRKKVQVRSKWVGWQAHDLPVVRDKGALYVDVPITRIEGSLELHCEQVGSRRLLGMARMTTEDLLYGVTRDIPMNKVPNRKGKWLKGAHLRCRSEVPKDLAELIACVRGARTVAPSNNTLPRLSAIEIDIVRAQNLKQCDTFSLSDPFVVGYHGGEKIGTTSIINDTLSPIWPRDASSTFRLEKLRTCPDIWSENAGGFAEFDPIDYGVCLEVRDDDGPGRPTEFMGHCVLTLKDLLTPGEREFELLDPLDGDNGMGAEAFVCKHGRRSELPERKRRTPYKCFTEEVGRCGTIPGWGWGACLCVTCAPLWAGAAVGRGICFASQEAWHASWAAAYCVEDYCCTCCPCDLPRTQPVRGRLLVRIRHFAEVQLRILEGYSLQGVDEALLYGKASSDPYCVVEYRGKRVLKTKYRSKTLDPKWYESLTLEIEVPARGAVGSDGEAPALAGAPELPWEHPARALIRADESALKITVWDHDTFSGDDAMGQIIIRPEFLLRPQCGTHWPLMRVDDHTERAQGFIELDVRSSRVPGTLDPAPRRQFGSLGHYRELTDPVTGRNFWFDVWTRETFWVHPGEVLKRERETLARNKKSQLRIQELQAKRKKKSWFASKQESDLRGDSEALLHGLDRLTANSLEPQMVLGMILIRAHNLRNTDGGMLSGKSDPYATIRFGSEVIGRTATVKDCLDPEWFEGIRGVLPLGDEATEVVIEVWDDDGGGGRDDLLGEARLTSAQLYANADKVATLQLAAKPGQPAAQGSIEVHFECKLKCVFEINSLRTQEARDVYCSASWEGRECGECGRTPTTNPEDGLALWGHRFAIAIPVRWPLDVLVLTVREHRTEGEDALLGSVRVDASTLLPISFKEGEKPPEAPILRFPLSFSNDLSVPVKKRDLNRKGLVKRGKNFRRPSWEQAEIESKRKRPSSSRSFDEQLELERYAEEDDLGDPASPIANHLSRVTYDEVKEEPDEESYAEQSHMDESLAQSLRSFESEPEELFAAHSMFPSRKALWDGLFSTKASAKDPQKPWGFVAKLLKWPVTQKKTFEKPPMLSKSFSKRTLARRSLEIDRGHGDLLIVRCVAPPGTLQEYANFAHSNLQMPSANNLPRCTVEVEVSRADDLPQADLLGKSDPFVEIYCGGEKIGRTKTIWKTLNPKWDGEFFKLRNVPGIVRNVQDEMDGKLELRVMDDELVSTPDFLGYAQLEHKELLYKMPGQGWRNLDLIDDPAGVIGREKEEDNKVQSKVHLRGTLTIRTKLIVTVRVTIVGVIGLKRNDRSEDAVPDPFCVVKYLDREWGARTPPRTDSLRPVWYHAVDVDVPVPDDGNYGSPLEVLVYDKGEKKRRFFSTKTVSSDELIGVASIEHEELIWPHDAPGLRDVIDSEGNATGAKVTLYIEASCIPGRIDKRRRPEVNAEYASETDARTGKVYWYDVCTRERFWDDPRPAQEALAAEIAEFERLHTGDTHSQLPLPLLRAKRGFPEPPRQVSGAGGDASARIWWKPSRPNGPPVKGFSVERQRKRDGLETWEDKGTVYVDAAAQRKADSRAAKAAGRSLTKAELEAARSNQPPCALIVDELANDSWYRFRVYSHNDVGLSTPSNWSNDCRVQRPLPEGWKQVEPPDGSKTYYYNVKTRQTTWDRPDKDPFALPTEVFLQFTSDELTHLQDVFTDKDYDRSNAVSLREFEAALPALGEVLSPTDLLWLFYQSDLDPSAELSYAAFARAIATLKRARIERAPFWRWMPAKFRDMKEFMRRPRVPRAMKKLVAAKEDEIHERVGAWTKVPHPEIKGSTYWVNPETGETSYDTPEAIKYFLPQALQEEAKKWVDDDELAEMETQFDAMDLDGSGAIDIGELKLLIRALTGETYSDAKLRGIMYEVDFDRSGEIDFDEFVLAMITLKKGKRGAFSRFGDLKDIERDENVEALQSDGAHVKLEAAKKSKKRYPHGYYCVCGCRALHEGEIQYIKSQKKIYSIFPRLSAKQLKSQAMGGGKASQMAVQQRNTMQETRYQPANLVPDQPRMASREEVPKWSMLQVNYKREEVTGDASPPKVGRLRHQTEERNLKLLANE</sequence>
<keyword evidence="9" id="KW-1185">Reference proteome</keyword>
<dbReference type="CDD" id="cd00051">
    <property type="entry name" value="EFh"/>
    <property type="match status" value="1"/>
</dbReference>
<reference evidence="8" key="2">
    <citation type="submission" date="2021-11" db="EMBL/GenBank/DDBJ databases">
        <authorList>
            <consortium name="Genoscope - CEA"/>
            <person name="William W."/>
        </authorList>
    </citation>
    <scope>NUCLEOTIDE SEQUENCE</scope>
</reference>
<dbReference type="InterPro" id="IPR035892">
    <property type="entry name" value="C2_domain_sf"/>
</dbReference>
<evidence type="ECO:0008006" key="10">
    <source>
        <dbReference type="Google" id="ProtNLM"/>
    </source>
</evidence>
<dbReference type="SUPFAM" id="SSF51045">
    <property type="entry name" value="WW domain"/>
    <property type="match status" value="1"/>
</dbReference>
<feature type="compositionally biased region" description="Low complexity" evidence="3">
    <location>
        <begin position="236"/>
        <end position="248"/>
    </location>
</feature>
<feature type="domain" description="C2" evidence="4">
    <location>
        <begin position="1832"/>
        <end position="1971"/>
    </location>
</feature>
<feature type="domain" description="C2" evidence="4">
    <location>
        <begin position="711"/>
        <end position="901"/>
    </location>
</feature>
<feature type="compositionally biased region" description="Low complexity" evidence="3">
    <location>
        <begin position="214"/>
        <end position="227"/>
    </location>
</feature>
<dbReference type="InterPro" id="IPR003961">
    <property type="entry name" value="FN3_dom"/>
</dbReference>
<feature type="domain" description="C2" evidence="4">
    <location>
        <begin position="3343"/>
        <end position="3472"/>
    </location>
</feature>
<feature type="region of interest" description="Disordered" evidence="3">
    <location>
        <begin position="1"/>
        <end position="402"/>
    </location>
</feature>
<keyword evidence="1" id="KW-0479">Metal-binding</keyword>
<evidence type="ECO:0000313" key="9">
    <source>
        <dbReference type="Proteomes" id="UP000789595"/>
    </source>
</evidence>
<dbReference type="PANTHER" id="PTHR45911:SF4">
    <property type="entry name" value="MULTIPLE C2 AND TRANSMEMBRANE DOMAIN-CONTAINING PROTEIN"/>
    <property type="match status" value="1"/>
</dbReference>
<dbReference type="Pfam" id="PF00397">
    <property type="entry name" value="WW"/>
    <property type="match status" value="1"/>
</dbReference>